<reference evidence="3 4" key="1">
    <citation type="submission" date="2022-05" db="EMBL/GenBank/DDBJ databases">
        <authorList>
            <consortium name="Genoscope - CEA"/>
            <person name="William W."/>
        </authorList>
    </citation>
    <scope>NUCLEOTIDE SEQUENCE [LARGE SCALE GENOMIC DNA]</scope>
</reference>
<protein>
    <submittedName>
        <fullName evidence="3">Uncharacterized protein</fullName>
    </submittedName>
</protein>
<keyword evidence="2" id="KW-0812">Transmembrane</keyword>
<accession>A0AAU9X395</accession>
<feature type="non-terminal residue" evidence="3">
    <location>
        <position position="128"/>
    </location>
</feature>
<evidence type="ECO:0000256" key="2">
    <source>
        <dbReference type="SAM" id="Phobius"/>
    </source>
</evidence>
<comment type="caution">
    <text evidence="3">The sequence shown here is derived from an EMBL/GenBank/DDBJ whole genome shotgun (WGS) entry which is preliminary data.</text>
</comment>
<keyword evidence="2" id="KW-0472">Membrane</keyword>
<organism evidence="3 4">
    <name type="scientific">Pocillopora meandrina</name>
    <dbReference type="NCBI Taxonomy" id="46732"/>
    <lineage>
        <taxon>Eukaryota</taxon>
        <taxon>Metazoa</taxon>
        <taxon>Cnidaria</taxon>
        <taxon>Anthozoa</taxon>
        <taxon>Hexacorallia</taxon>
        <taxon>Scleractinia</taxon>
        <taxon>Astrocoeniina</taxon>
        <taxon>Pocilloporidae</taxon>
        <taxon>Pocillopora</taxon>
    </lineage>
</organism>
<feature type="transmembrane region" description="Helical" evidence="2">
    <location>
        <begin position="25"/>
        <end position="43"/>
    </location>
</feature>
<evidence type="ECO:0000256" key="1">
    <source>
        <dbReference type="SAM" id="Coils"/>
    </source>
</evidence>
<dbReference type="AlphaFoldDB" id="A0AAU9X395"/>
<gene>
    <name evidence="3" type="ORF">PMEA_00016143</name>
</gene>
<sequence>MTSESTRNNGGPVQRPCGNCRLSKLLILVLFMLYAMCQVQILVNRAGSHNVAHILREIQLADERITDVELSLIEVESKLDFVLADWSKKSAVHSRTKRQSRSASRLEIQRLKRQLRHLERRYDNRMFD</sequence>
<feature type="coiled-coil region" evidence="1">
    <location>
        <begin position="101"/>
        <end position="128"/>
    </location>
</feature>
<proteinExistence type="predicted"/>
<keyword evidence="1" id="KW-0175">Coiled coil</keyword>
<evidence type="ECO:0000313" key="3">
    <source>
        <dbReference type="EMBL" id="CAH3135302.1"/>
    </source>
</evidence>
<keyword evidence="4" id="KW-1185">Reference proteome</keyword>
<name>A0AAU9X395_9CNID</name>
<dbReference type="EMBL" id="CALNXJ010000029">
    <property type="protein sequence ID" value="CAH3135302.1"/>
    <property type="molecule type" value="Genomic_DNA"/>
</dbReference>
<evidence type="ECO:0000313" key="4">
    <source>
        <dbReference type="Proteomes" id="UP001159428"/>
    </source>
</evidence>
<dbReference type="Proteomes" id="UP001159428">
    <property type="component" value="Unassembled WGS sequence"/>
</dbReference>
<keyword evidence="2" id="KW-1133">Transmembrane helix</keyword>